<dbReference type="Pfam" id="PF22725">
    <property type="entry name" value="GFO_IDH_MocA_C3"/>
    <property type="match status" value="1"/>
</dbReference>
<dbReference type="PANTHER" id="PTHR43818">
    <property type="entry name" value="BCDNA.GH03377"/>
    <property type="match status" value="1"/>
</dbReference>
<evidence type="ECO:0000256" key="1">
    <source>
        <dbReference type="ARBA" id="ARBA00023002"/>
    </source>
</evidence>
<dbReference type="Gene3D" id="3.30.360.10">
    <property type="entry name" value="Dihydrodipicolinate Reductase, domain 2"/>
    <property type="match status" value="1"/>
</dbReference>
<feature type="domain" description="Gfo/Idh/MocA-like oxidoreductase N-terminal" evidence="3">
    <location>
        <begin position="9"/>
        <end position="127"/>
    </location>
</feature>
<keyword evidence="2" id="KW-0520">NAD</keyword>
<proteinExistence type="predicted"/>
<dbReference type="InterPro" id="IPR050463">
    <property type="entry name" value="Gfo/Idh/MocA_oxidrdct_glycsds"/>
</dbReference>
<evidence type="ECO:0000313" key="6">
    <source>
        <dbReference type="Proteomes" id="UP001157034"/>
    </source>
</evidence>
<protein>
    <submittedName>
        <fullName evidence="5">Dehydrogenase</fullName>
    </submittedName>
</protein>
<feature type="domain" description="GFO/IDH/MocA-like oxidoreductase" evidence="4">
    <location>
        <begin position="169"/>
        <end position="239"/>
    </location>
</feature>
<dbReference type="PANTHER" id="PTHR43818:SF11">
    <property type="entry name" value="BCDNA.GH03377"/>
    <property type="match status" value="1"/>
</dbReference>
<dbReference type="RefSeq" id="WP_284255062.1">
    <property type="nucleotide sequence ID" value="NZ_BAAAQO010000004.1"/>
</dbReference>
<evidence type="ECO:0000259" key="4">
    <source>
        <dbReference type="Pfam" id="PF22725"/>
    </source>
</evidence>
<reference evidence="6" key="1">
    <citation type="journal article" date="2019" name="Int. J. Syst. Evol. Microbiol.">
        <title>The Global Catalogue of Microorganisms (GCM) 10K type strain sequencing project: providing services to taxonomists for standard genome sequencing and annotation.</title>
        <authorList>
            <consortium name="The Broad Institute Genomics Platform"/>
            <consortium name="The Broad Institute Genome Sequencing Center for Infectious Disease"/>
            <person name="Wu L."/>
            <person name="Ma J."/>
        </authorList>
    </citation>
    <scope>NUCLEOTIDE SEQUENCE [LARGE SCALE GENOMIC DNA]</scope>
    <source>
        <strain evidence="6">NBRC 108894</strain>
    </source>
</reference>
<dbReference type="InterPro" id="IPR000683">
    <property type="entry name" value="Gfo/Idh/MocA-like_OxRdtase_N"/>
</dbReference>
<sequence>MTGAAATPLRVVQVGAGAMGRNWLRTIQASPDVELVGVADLDETLARSALEAIGFRTEVAGSLGALLERVDADAVIDVTVPVAHTAVNVEALFAGLPVLCEKPAAPTVADAFVQAAAAEVTGRLLMISQSRRYYASLERYREAIAEIGGAGVLTTEFFRGPHFGGFREEMAHPLLVDMAVHAFDAARYLLGADPVSVWCEAWNPSWSWFDGDAAACAVFRFDDGTRYQYTGSWVAEGLETSWNGVWRASGPDGTATWDGEHRVRSSARGDADLAPGAAEEIAGALAEFVSAVRSGEEPSGAIGRNIRSLAMVEAAVESAETGRRVEIAELLARARASAIERAPRQDLRGALEAMSATASSSA</sequence>
<accession>A0ABQ6KDQ2</accession>
<dbReference type="InterPro" id="IPR036291">
    <property type="entry name" value="NAD(P)-bd_dom_sf"/>
</dbReference>
<dbReference type="SUPFAM" id="SSF51735">
    <property type="entry name" value="NAD(P)-binding Rossmann-fold domains"/>
    <property type="match status" value="1"/>
</dbReference>
<keyword evidence="1" id="KW-0560">Oxidoreductase</keyword>
<dbReference type="Pfam" id="PF01408">
    <property type="entry name" value="GFO_IDH_MocA"/>
    <property type="match status" value="1"/>
</dbReference>
<dbReference type="EMBL" id="BSVB01000001">
    <property type="protein sequence ID" value="GMA96501.1"/>
    <property type="molecule type" value="Genomic_DNA"/>
</dbReference>
<evidence type="ECO:0000313" key="5">
    <source>
        <dbReference type="EMBL" id="GMA96501.1"/>
    </source>
</evidence>
<dbReference type="Proteomes" id="UP001157034">
    <property type="component" value="Unassembled WGS sequence"/>
</dbReference>
<dbReference type="SUPFAM" id="SSF55347">
    <property type="entry name" value="Glyceraldehyde-3-phosphate dehydrogenase-like, C-terminal domain"/>
    <property type="match status" value="1"/>
</dbReference>
<comment type="caution">
    <text evidence="5">The sequence shown here is derived from an EMBL/GenBank/DDBJ whole genome shotgun (WGS) entry which is preliminary data.</text>
</comment>
<evidence type="ECO:0000256" key="2">
    <source>
        <dbReference type="ARBA" id="ARBA00023027"/>
    </source>
</evidence>
<dbReference type="Gene3D" id="3.40.50.720">
    <property type="entry name" value="NAD(P)-binding Rossmann-like Domain"/>
    <property type="match status" value="1"/>
</dbReference>
<evidence type="ECO:0000259" key="3">
    <source>
        <dbReference type="Pfam" id="PF01408"/>
    </source>
</evidence>
<organism evidence="5 6">
    <name type="scientific">Pseudolysinimonas kribbensis</name>
    <dbReference type="NCBI Taxonomy" id="433641"/>
    <lineage>
        <taxon>Bacteria</taxon>
        <taxon>Bacillati</taxon>
        <taxon>Actinomycetota</taxon>
        <taxon>Actinomycetes</taxon>
        <taxon>Micrococcales</taxon>
        <taxon>Microbacteriaceae</taxon>
        <taxon>Pseudolysinimonas</taxon>
    </lineage>
</organism>
<gene>
    <name evidence="5" type="ORF">GCM10025881_33250</name>
</gene>
<dbReference type="InterPro" id="IPR055170">
    <property type="entry name" value="GFO_IDH_MocA-like_dom"/>
</dbReference>
<keyword evidence="6" id="KW-1185">Reference proteome</keyword>
<name>A0ABQ6KDQ2_9MICO</name>